<dbReference type="Proteomes" id="UP000790347">
    <property type="component" value="Unassembled WGS sequence"/>
</dbReference>
<name>A0A922L1R1_DERFA</name>
<feature type="region of interest" description="Disordered" evidence="1">
    <location>
        <begin position="53"/>
        <end position="74"/>
    </location>
</feature>
<sequence>MVSGSPKITGTAPDPRPISSRLHKGHDITPITDRLRHVTDKIIGWLRIDSFTTEGDQPMHAGNTYIEQMPMQRQ</sequence>
<evidence type="ECO:0000313" key="3">
    <source>
        <dbReference type="Proteomes" id="UP000790347"/>
    </source>
</evidence>
<gene>
    <name evidence="2" type="ORF">DERF_012455</name>
</gene>
<comment type="caution">
    <text evidence="2">The sequence shown here is derived from an EMBL/GenBank/DDBJ whole genome shotgun (WGS) entry which is preliminary data.</text>
</comment>
<keyword evidence="3" id="KW-1185">Reference proteome</keyword>
<feature type="region of interest" description="Disordered" evidence="1">
    <location>
        <begin position="1"/>
        <end position="28"/>
    </location>
</feature>
<organism evidence="2 3">
    <name type="scientific">Dermatophagoides farinae</name>
    <name type="common">American house dust mite</name>
    <dbReference type="NCBI Taxonomy" id="6954"/>
    <lineage>
        <taxon>Eukaryota</taxon>
        <taxon>Metazoa</taxon>
        <taxon>Ecdysozoa</taxon>
        <taxon>Arthropoda</taxon>
        <taxon>Chelicerata</taxon>
        <taxon>Arachnida</taxon>
        <taxon>Acari</taxon>
        <taxon>Acariformes</taxon>
        <taxon>Sarcoptiformes</taxon>
        <taxon>Astigmata</taxon>
        <taxon>Psoroptidia</taxon>
        <taxon>Analgoidea</taxon>
        <taxon>Pyroglyphidae</taxon>
        <taxon>Dermatophagoidinae</taxon>
        <taxon>Dermatophagoides</taxon>
    </lineage>
</organism>
<proteinExistence type="predicted"/>
<dbReference type="AlphaFoldDB" id="A0A922L1R1"/>
<accession>A0A922L1R1</accession>
<evidence type="ECO:0000313" key="2">
    <source>
        <dbReference type="EMBL" id="KAH9501620.1"/>
    </source>
</evidence>
<protein>
    <submittedName>
        <fullName evidence="2">Uncharacterized protein</fullName>
    </submittedName>
</protein>
<reference evidence="2" key="1">
    <citation type="submission" date="2013-05" db="EMBL/GenBank/DDBJ databases">
        <authorList>
            <person name="Yim A.K.Y."/>
            <person name="Chan T.F."/>
            <person name="Ji K.M."/>
            <person name="Liu X.Y."/>
            <person name="Zhou J.W."/>
            <person name="Li R.Q."/>
            <person name="Yang K.Y."/>
            <person name="Li J."/>
            <person name="Li M."/>
            <person name="Law P.T.W."/>
            <person name="Wu Y.L."/>
            <person name="Cai Z.L."/>
            <person name="Qin H."/>
            <person name="Bao Y."/>
            <person name="Leung R.K.K."/>
            <person name="Ng P.K.S."/>
            <person name="Zou J."/>
            <person name="Zhong X.J."/>
            <person name="Ran P.X."/>
            <person name="Zhong N.S."/>
            <person name="Liu Z.G."/>
            <person name="Tsui S.K.W."/>
        </authorList>
    </citation>
    <scope>NUCLEOTIDE SEQUENCE</scope>
    <source>
        <strain evidence="2">Derf</strain>
        <tissue evidence="2">Whole organism</tissue>
    </source>
</reference>
<evidence type="ECO:0000256" key="1">
    <source>
        <dbReference type="SAM" id="MobiDB-lite"/>
    </source>
</evidence>
<dbReference type="EMBL" id="ASGP02000006">
    <property type="protein sequence ID" value="KAH9501620.1"/>
    <property type="molecule type" value="Genomic_DNA"/>
</dbReference>
<reference evidence="2" key="2">
    <citation type="journal article" date="2022" name="Res Sq">
        <title>Comparative Genomics Reveals Insights into the Divergent Evolution of Astigmatic Mites and Household Pest Adaptations.</title>
        <authorList>
            <person name="Xiong Q."/>
            <person name="Wan A.T.-Y."/>
            <person name="Liu X.-Y."/>
            <person name="Fung C.S.-H."/>
            <person name="Xiao X."/>
            <person name="Malainual N."/>
            <person name="Hou J."/>
            <person name="Wang L."/>
            <person name="Wang M."/>
            <person name="Yang K."/>
            <person name="Cui Y."/>
            <person name="Leung E."/>
            <person name="Nong W."/>
            <person name="Shin S.-K."/>
            <person name="Au S."/>
            <person name="Jeong K.Y."/>
            <person name="Chew F.T."/>
            <person name="Hui J."/>
            <person name="Leung T.F."/>
            <person name="Tungtrongchitr A."/>
            <person name="Zhong N."/>
            <person name="Liu Z."/>
            <person name="Tsui S."/>
        </authorList>
    </citation>
    <scope>NUCLEOTIDE SEQUENCE</scope>
    <source>
        <strain evidence="2">Derf</strain>
        <tissue evidence="2">Whole organism</tissue>
    </source>
</reference>